<evidence type="ECO:0000256" key="1">
    <source>
        <dbReference type="SAM" id="MobiDB-lite"/>
    </source>
</evidence>
<evidence type="ECO:0008006" key="4">
    <source>
        <dbReference type="Google" id="ProtNLM"/>
    </source>
</evidence>
<accession>A0ABV0AHU1</accession>
<evidence type="ECO:0000313" key="3">
    <source>
        <dbReference type="Proteomes" id="UP001447516"/>
    </source>
</evidence>
<name>A0ABV0AHU1_9ACTN</name>
<gene>
    <name evidence="2" type="ORF">AAH991_03425</name>
</gene>
<dbReference type="RefSeq" id="WP_346224244.1">
    <property type="nucleotide sequence ID" value="NZ_JBDJAW010000002.1"/>
</dbReference>
<feature type="region of interest" description="Disordered" evidence="1">
    <location>
        <begin position="190"/>
        <end position="212"/>
    </location>
</feature>
<dbReference type="EMBL" id="JBDJAW010000002">
    <property type="protein sequence ID" value="MEN3534141.1"/>
    <property type="molecule type" value="Genomic_DNA"/>
</dbReference>
<evidence type="ECO:0000313" key="2">
    <source>
        <dbReference type="EMBL" id="MEN3534141.1"/>
    </source>
</evidence>
<dbReference type="Proteomes" id="UP001447516">
    <property type="component" value="Unassembled WGS sequence"/>
</dbReference>
<reference evidence="2 3" key="1">
    <citation type="submission" date="2024-05" db="EMBL/GenBank/DDBJ databases">
        <title>Microbispora sp.ZYX-F-249.</title>
        <authorList>
            <person name="Xie H."/>
        </authorList>
    </citation>
    <scope>NUCLEOTIDE SEQUENCE [LARGE SCALE GENOMIC DNA]</scope>
    <source>
        <strain evidence="2 3">ZYX-F-249</strain>
    </source>
</reference>
<proteinExistence type="predicted"/>
<comment type="caution">
    <text evidence="2">The sequence shown here is derived from an EMBL/GenBank/DDBJ whole genome shotgun (WGS) entry which is preliminary data.</text>
</comment>
<feature type="compositionally biased region" description="Basic and acidic residues" evidence="1">
    <location>
        <begin position="190"/>
        <end position="205"/>
    </location>
</feature>
<dbReference type="InterPro" id="IPR037883">
    <property type="entry name" value="Knr4/Smi1-like_sf"/>
</dbReference>
<dbReference type="SUPFAM" id="SSF160631">
    <property type="entry name" value="SMI1/KNR4-like"/>
    <property type="match status" value="1"/>
</dbReference>
<organism evidence="2 3">
    <name type="scientific">Microbispora maris</name>
    <dbReference type="NCBI Taxonomy" id="3144104"/>
    <lineage>
        <taxon>Bacteria</taxon>
        <taxon>Bacillati</taxon>
        <taxon>Actinomycetota</taxon>
        <taxon>Actinomycetes</taxon>
        <taxon>Streptosporangiales</taxon>
        <taxon>Streptosporangiaceae</taxon>
        <taxon>Microbispora</taxon>
    </lineage>
</organism>
<keyword evidence="3" id="KW-1185">Reference proteome</keyword>
<sequence>MTGYLMELEALIGPPAKAAPPVDWPRVERDTGLTFPRDYRELTARYAQLTLGEYLIIDHPGVFPERSERRAAIDGLGSIRPDRTLEYVYLLDDEGETRVPPFPFFPEEGGLYPWGSTVDGQTLCWLTSADPDHWTIMVAEYGRYWHFRGSLLEFLVGILSQSIRCPLLSSNWTENRTVEESTRADVDAAHAISEARSRERRERKERLRRQGH</sequence>
<protein>
    <recommendedName>
        <fullName evidence="4">SMI1/KNR4 family protein</fullName>
    </recommendedName>
</protein>